<dbReference type="WBParaSite" id="JU765_v2.g18238.t1">
    <property type="protein sequence ID" value="JU765_v2.g18238.t1"/>
    <property type="gene ID" value="JU765_v2.g18238"/>
</dbReference>
<accession>A0AC34QPF6</accession>
<organism evidence="1 2">
    <name type="scientific">Panagrolaimus sp. JU765</name>
    <dbReference type="NCBI Taxonomy" id="591449"/>
    <lineage>
        <taxon>Eukaryota</taxon>
        <taxon>Metazoa</taxon>
        <taxon>Ecdysozoa</taxon>
        <taxon>Nematoda</taxon>
        <taxon>Chromadorea</taxon>
        <taxon>Rhabditida</taxon>
        <taxon>Tylenchina</taxon>
        <taxon>Panagrolaimomorpha</taxon>
        <taxon>Panagrolaimoidea</taxon>
        <taxon>Panagrolaimidae</taxon>
        <taxon>Panagrolaimus</taxon>
    </lineage>
</organism>
<reference evidence="2" key="1">
    <citation type="submission" date="2022-11" db="UniProtKB">
        <authorList>
            <consortium name="WormBaseParasite"/>
        </authorList>
    </citation>
    <scope>IDENTIFICATION</scope>
</reference>
<dbReference type="Proteomes" id="UP000887576">
    <property type="component" value="Unplaced"/>
</dbReference>
<proteinExistence type="predicted"/>
<sequence>MIKFGGSKSSNSKNITNITRFLKLVEIVEIMILPFIMYSEFGLSSSSKDLWWKAMESARKLTLHIVAETSVIIKDIVLELNNTNEKNPLKKLQIRLKRISKDDLKYLLKNCIFANSASIKLHYGQECFKDAIEGIGKFEISVDKFNRTVYTIKTGVKIIKGPDDDNVGIKISSN</sequence>
<evidence type="ECO:0000313" key="2">
    <source>
        <dbReference type="WBParaSite" id="JU765_v2.g18238.t1"/>
    </source>
</evidence>
<protein>
    <submittedName>
        <fullName evidence="2">Uncharacterized protein</fullName>
    </submittedName>
</protein>
<evidence type="ECO:0000313" key="1">
    <source>
        <dbReference type="Proteomes" id="UP000887576"/>
    </source>
</evidence>
<name>A0AC34QPF6_9BILA</name>